<dbReference type="AlphaFoldDB" id="A0A0L8HE26"/>
<protein>
    <submittedName>
        <fullName evidence="1">Uncharacterized protein</fullName>
    </submittedName>
</protein>
<name>A0A0L8HE26_OCTBM</name>
<evidence type="ECO:0000313" key="1">
    <source>
        <dbReference type="EMBL" id="KOF87523.1"/>
    </source>
</evidence>
<proteinExistence type="predicted"/>
<dbReference type="EMBL" id="KQ418380">
    <property type="protein sequence ID" value="KOF87523.1"/>
    <property type="molecule type" value="Genomic_DNA"/>
</dbReference>
<gene>
    <name evidence="1" type="ORF">OCBIM_22016679mg</name>
</gene>
<sequence>MIVMTFSVRDQRFKSSPQHSSMSHIKTFLYGAFYLHAYKYHREVKDIAINTRRIV</sequence>
<reference evidence="1" key="1">
    <citation type="submission" date="2015-07" db="EMBL/GenBank/DDBJ databases">
        <title>MeaNS - Measles Nucleotide Surveillance Program.</title>
        <authorList>
            <person name="Tran T."/>
            <person name="Druce J."/>
        </authorList>
    </citation>
    <scope>NUCLEOTIDE SEQUENCE</scope>
    <source>
        <strain evidence="1">UCB-OBI-ISO-001</strain>
        <tissue evidence="1">Gonad</tissue>
    </source>
</reference>
<organism evidence="1">
    <name type="scientific">Octopus bimaculoides</name>
    <name type="common">California two-spotted octopus</name>
    <dbReference type="NCBI Taxonomy" id="37653"/>
    <lineage>
        <taxon>Eukaryota</taxon>
        <taxon>Metazoa</taxon>
        <taxon>Spiralia</taxon>
        <taxon>Lophotrochozoa</taxon>
        <taxon>Mollusca</taxon>
        <taxon>Cephalopoda</taxon>
        <taxon>Coleoidea</taxon>
        <taxon>Octopodiformes</taxon>
        <taxon>Octopoda</taxon>
        <taxon>Incirrata</taxon>
        <taxon>Octopodidae</taxon>
        <taxon>Octopus</taxon>
    </lineage>
</organism>
<accession>A0A0L8HE26</accession>